<evidence type="ECO:0000313" key="3">
    <source>
        <dbReference type="EMBL" id="CAF5125279.1"/>
    </source>
</evidence>
<gene>
    <name evidence="3" type="ORF">QYT958_LOCUS46349</name>
    <name evidence="1" type="ORF">UJA718_LOCUS45652</name>
    <name evidence="2" type="ORF">UJA718_LOCUS49527</name>
</gene>
<reference evidence="2" key="1">
    <citation type="submission" date="2021-02" db="EMBL/GenBank/DDBJ databases">
        <authorList>
            <person name="Nowell W R."/>
        </authorList>
    </citation>
    <scope>NUCLEOTIDE SEQUENCE</scope>
</reference>
<comment type="caution">
    <text evidence="2">The sequence shown here is derived from an EMBL/GenBank/DDBJ whole genome shotgun (WGS) entry which is preliminary data.</text>
</comment>
<sequence>EQPVMNQQQQQQQRILQTQIQQQPTMSMKQVVTPQYTLHQQQHPITAPNILLQSLLYQQQQHQPDVKF</sequence>
<dbReference type="Proteomes" id="UP000663873">
    <property type="component" value="Unassembled WGS sequence"/>
</dbReference>
<dbReference type="EMBL" id="CAJOBP010077692">
    <property type="protein sequence ID" value="CAF4903958.1"/>
    <property type="molecule type" value="Genomic_DNA"/>
</dbReference>
<evidence type="ECO:0000313" key="2">
    <source>
        <dbReference type="EMBL" id="CAF4985197.1"/>
    </source>
</evidence>
<dbReference type="EMBL" id="CAJOBR010081931">
    <property type="protein sequence ID" value="CAF5125279.1"/>
    <property type="molecule type" value="Genomic_DNA"/>
</dbReference>
<feature type="non-terminal residue" evidence="2">
    <location>
        <position position="1"/>
    </location>
</feature>
<proteinExistence type="predicted"/>
<evidence type="ECO:0000313" key="1">
    <source>
        <dbReference type="EMBL" id="CAF4903958.1"/>
    </source>
</evidence>
<evidence type="ECO:0000313" key="4">
    <source>
        <dbReference type="Proteomes" id="UP000663873"/>
    </source>
</evidence>
<accession>A0A821ZK74</accession>
<keyword evidence="4" id="KW-1185">Reference proteome</keyword>
<name>A0A821ZK74_9BILA</name>
<dbReference type="AlphaFoldDB" id="A0A821ZK74"/>
<organism evidence="2 4">
    <name type="scientific">Rotaria socialis</name>
    <dbReference type="NCBI Taxonomy" id="392032"/>
    <lineage>
        <taxon>Eukaryota</taxon>
        <taxon>Metazoa</taxon>
        <taxon>Spiralia</taxon>
        <taxon>Gnathifera</taxon>
        <taxon>Rotifera</taxon>
        <taxon>Eurotatoria</taxon>
        <taxon>Bdelloidea</taxon>
        <taxon>Philodinida</taxon>
        <taxon>Philodinidae</taxon>
        <taxon>Rotaria</taxon>
    </lineage>
</organism>
<dbReference type="Proteomes" id="UP000663848">
    <property type="component" value="Unassembled WGS sequence"/>
</dbReference>
<protein>
    <submittedName>
        <fullName evidence="2">Uncharacterized protein</fullName>
    </submittedName>
</protein>
<dbReference type="EMBL" id="CAJOBP010104484">
    <property type="protein sequence ID" value="CAF4985197.1"/>
    <property type="molecule type" value="Genomic_DNA"/>
</dbReference>